<protein>
    <submittedName>
        <fullName evidence="2">Uncharacterized protein</fullName>
    </submittedName>
</protein>
<evidence type="ECO:0000313" key="2">
    <source>
        <dbReference type="EMBL" id="PWR12803.1"/>
    </source>
</evidence>
<accession>A0A317DJ10</accession>
<comment type="caution">
    <text evidence="2">The sequence shown here is derived from an EMBL/GenBank/DDBJ whole genome shotgun (WGS) entry which is preliminary data.</text>
</comment>
<organism evidence="2 3">
    <name type="scientific">Micromonospora sicca</name>
    <dbReference type="NCBI Taxonomy" id="2202420"/>
    <lineage>
        <taxon>Bacteria</taxon>
        <taxon>Bacillati</taxon>
        <taxon>Actinomycetota</taxon>
        <taxon>Actinomycetes</taxon>
        <taxon>Micromonosporales</taxon>
        <taxon>Micromonosporaceae</taxon>
        <taxon>Micromonospora</taxon>
    </lineage>
</organism>
<dbReference type="EMBL" id="QGKS01000282">
    <property type="protein sequence ID" value="PWR12803.1"/>
    <property type="molecule type" value="Genomic_DNA"/>
</dbReference>
<feature type="transmembrane region" description="Helical" evidence="1">
    <location>
        <begin position="78"/>
        <end position="102"/>
    </location>
</feature>
<reference evidence="2 3" key="1">
    <citation type="submission" date="2018-05" db="EMBL/GenBank/DDBJ databases">
        <title>Micromonosporas from Atacama Desert.</title>
        <authorList>
            <person name="Carro L."/>
            <person name="Golinska P."/>
            <person name="Klenk H.-P."/>
            <person name="Goodfellow M."/>
        </authorList>
    </citation>
    <scope>NUCLEOTIDE SEQUENCE [LARGE SCALE GENOMIC DNA]</scope>
    <source>
        <strain evidence="2 3">4G51</strain>
    </source>
</reference>
<dbReference type="RefSeq" id="WP_109803561.1">
    <property type="nucleotide sequence ID" value="NZ_QGKS01000282.1"/>
</dbReference>
<proteinExistence type="predicted"/>
<dbReference type="AlphaFoldDB" id="A0A317DJ10"/>
<evidence type="ECO:0000313" key="3">
    <source>
        <dbReference type="Proteomes" id="UP000246050"/>
    </source>
</evidence>
<gene>
    <name evidence="2" type="ORF">DKT69_22875</name>
</gene>
<keyword evidence="1" id="KW-0472">Membrane</keyword>
<evidence type="ECO:0000256" key="1">
    <source>
        <dbReference type="SAM" id="Phobius"/>
    </source>
</evidence>
<name>A0A317DJ10_9ACTN</name>
<dbReference type="Proteomes" id="UP000246050">
    <property type="component" value="Unassembled WGS sequence"/>
</dbReference>
<feature type="transmembrane region" description="Helical" evidence="1">
    <location>
        <begin position="47"/>
        <end position="72"/>
    </location>
</feature>
<keyword evidence="1" id="KW-0812">Transmembrane</keyword>
<keyword evidence="1" id="KW-1133">Transmembrane helix</keyword>
<sequence>MEREAIYVLSALVLAGSLTLWLYLSFRRGGGRPSQRRAAAFFLKSGFRHLPAILLVAAAFWYSIALAALSAFLPEGPIQTVAIAAGLLLVLTCGVLMVAWAYRPPQWVYPAWYRAELGQVPKSPRSRGSRA</sequence>
<feature type="transmembrane region" description="Helical" evidence="1">
    <location>
        <begin position="6"/>
        <end position="26"/>
    </location>
</feature>